<proteinExistence type="predicted"/>
<sequence length="104" mass="12080">MVIGKHTLLYIIETDHPLWLTKDIMAYVGGKDLLQCIDWIRSGRNCLYVKKQSAVEQIKQIHFFYPDGTIFLAREKENNSNVDDTSDSDSSLISPLNENFYFDF</sequence>
<evidence type="ECO:0000313" key="1">
    <source>
        <dbReference type="EMBL" id="ACZ63551.1"/>
    </source>
</evidence>
<dbReference type="GeneID" id="11107072"/>
<evidence type="ECO:0000313" key="2">
    <source>
        <dbReference type="Proteomes" id="UP000202544"/>
    </source>
</evidence>
<reference evidence="1 2" key="1">
    <citation type="journal article" date="2011" name="J. Proteome Res.">
        <title>ODV-associated proteins of the Pieris rapae granulovirus.</title>
        <authorList>
            <person name="Wang X.F."/>
            <person name="Zhang B.Q."/>
            <person name="Xu H.J."/>
            <person name="Cui Y.J."/>
            <person name="Xu Y.P."/>
            <person name="Zhang M.J."/>
            <person name="Han Y.S."/>
            <person name="Lee Y.S."/>
            <person name="Bao Y.Y."/>
            <person name="Zhang C.X."/>
        </authorList>
    </citation>
    <scope>NUCLEOTIDE SEQUENCE [LARGE SCALE GENOMIC DNA]</scope>
    <source>
        <strain evidence="1">Wuhan</strain>
    </source>
</reference>
<keyword evidence="2" id="KW-1185">Reference proteome</keyword>
<name>D2J4N2_9BBAC</name>
<dbReference type="Proteomes" id="UP000202544">
    <property type="component" value="Segment"/>
</dbReference>
<dbReference type="EMBL" id="GQ884143">
    <property type="protein sequence ID" value="ACZ63551.1"/>
    <property type="molecule type" value="Genomic_DNA"/>
</dbReference>
<dbReference type="OrthoDB" id="22297at10239"/>
<reference evidence="1 2" key="2">
    <citation type="journal article" date="2012" name="J. Virol.">
        <title>The Genome of Pieris rapae Granulovirus.</title>
        <authorList>
            <person name="Zhang B.Q."/>
            <person name="Cheng R.L."/>
            <person name="Wang X.F."/>
            <person name="Zhang C.X."/>
        </authorList>
    </citation>
    <scope>NUCLEOTIDE SEQUENCE [LARGE SCALE GENOMIC DNA]</scope>
    <source>
        <strain evidence="1">Wuhan</strain>
    </source>
</reference>
<dbReference type="KEGG" id="vg:11107072"/>
<dbReference type="RefSeq" id="YP_003429389.1">
    <property type="nucleotide sequence ID" value="NC_013797.1"/>
</dbReference>
<protein>
    <submittedName>
        <fullName evidence="1">LEF-6</fullName>
    </submittedName>
</protein>
<organism evidence="1 2">
    <name type="scientific">Pieris rapae granulovirus Wuhan</name>
    <dbReference type="NCBI Taxonomy" id="2848030"/>
    <lineage>
        <taxon>Viruses</taxon>
        <taxon>Viruses incertae sedis</taxon>
        <taxon>Naldaviricetes</taxon>
        <taxon>Lefavirales</taxon>
        <taxon>Baculoviridae</taxon>
        <taxon>Betabaculovirus</taxon>
        <taxon>Betabaculovirus arrapae</taxon>
    </lineage>
</organism>
<accession>D2J4N2</accession>